<dbReference type="SUPFAM" id="SSF48613">
    <property type="entry name" value="Heme oxygenase-like"/>
    <property type="match status" value="1"/>
</dbReference>
<protein>
    <submittedName>
        <fullName evidence="1">Biliverdin-producing heme oxygenase</fullName>
    </submittedName>
</protein>
<evidence type="ECO:0000313" key="2">
    <source>
        <dbReference type="Proteomes" id="UP001574170"/>
    </source>
</evidence>
<dbReference type="InterPro" id="IPR016084">
    <property type="entry name" value="Haem_Oase-like_multi-hlx"/>
</dbReference>
<proteinExistence type="predicted"/>
<accession>A0ABV4TP81</accession>
<dbReference type="Pfam" id="PF01126">
    <property type="entry name" value="Heme_oxygenase"/>
    <property type="match status" value="1"/>
</dbReference>
<dbReference type="Proteomes" id="UP001574170">
    <property type="component" value="Unassembled WGS sequence"/>
</dbReference>
<organism evidence="1 2">
    <name type="scientific">Flavobacterium magnesitis</name>
    <dbReference type="NCBI Taxonomy" id="3138077"/>
    <lineage>
        <taxon>Bacteria</taxon>
        <taxon>Pseudomonadati</taxon>
        <taxon>Bacteroidota</taxon>
        <taxon>Flavobacteriia</taxon>
        <taxon>Flavobacteriales</taxon>
        <taxon>Flavobacteriaceae</taxon>
        <taxon>Flavobacterium</taxon>
    </lineage>
</organism>
<dbReference type="EMBL" id="JBCFQK010000035">
    <property type="protein sequence ID" value="MFA9195863.1"/>
    <property type="molecule type" value="Genomic_DNA"/>
</dbReference>
<dbReference type="Gene3D" id="1.20.910.10">
    <property type="entry name" value="Heme oxygenase-like"/>
    <property type="match status" value="1"/>
</dbReference>
<dbReference type="InterPro" id="IPR016053">
    <property type="entry name" value="Haem_Oase-like"/>
</dbReference>
<dbReference type="RefSeq" id="WP_373393290.1">
    <property type="nucleotide sequence ID" value="NZ_JBCFQJ010000033.1"/>
</dbReference>
<dbReference type="CDD" id="cd19166">
    <property type="entry name" value="HemeO-bac"/>
    <property type="match status" value="1"/>
</dbReference>
<gene>
    <name evidence="1" type="ORF">AAGV33_15735</name>
</gene>
<name>A0ABV4TP81_9FLAO</name>
<sequence length="226" mass="25650">MKNYEVQYNLYIGINALVANSINTILMINSHNETVSQVSFLDKLRLSTSPLHKQLESVPLSQIVVSPQITVQKYAEYLLVMECVIRDVEAKVYPVISNFISDIDQRKKLSWIQDDLEVLGFSVLNEATAFDADFEVPFALGILYVLEGSSLGGRVILKNIEKQLGFNAERGAKYFSGYKENTGSLWKSFLSEMVQYEQDHDCSNAIIEGANFAFEIIREQFERGNR</sequence>
<reference evidence="1 2" key="1">
    <citation type="submission" date="2024-04" db="EMBL/GenBank/DDBJ databases">
        <title>New Clade of Flavobacterium.</title>
        <authorList>
            <person name="Matos L."/>
            <person name="Proenca D.N."/>
            <person name="Fransisco R.M."/>
            <person name="Chung A.P."/>
            <person name="Maccario L."/>
            <person name="Sorensen S.J."/>
            <person name="Morais P.V."/>
        </authorList>
    </citation>
    <scope>NUCLEOTIDE SEQUENCE [LARGE SCALE GENOMIC DNA]</scope>
    <source>
        <strain evidence="1 2">FBOR7N2.3</strain>
    </source>
</reference>
<comment type="caution">
    <text evidence="1">The sequence shown here is derived from an EMBL/GenBank/DDBJ whole genome shotgun (WGS) entry which is preliminary data.</text>
</comment>
<evidence type="ECO:0000313" key="1">
    <source>
        <dbReference type="EMBL" id="MFA9195863.1"/>
    </source>
</evidence>
<keyword evidence="2" id="KW-1185">Reference proteome</keyword>